<proteinExistence type="predicted"/>
<dbReference type="EMBL" id="CP144699">
    <property type="protein sequence ID" value="WVZ21148.1"/>
    <property type="molecule type" value="Genomic_DNA"/>
</dbReference>
<reference evidence="1 2" key="1">
    <citation type="journal article" date="2023" name="Life. Sci Alliance">
        <title>Evolutionary insights into 3D genome organization and epigenetic landscape of Vigna mungo.</title>
        <authorList>
            <person name="Junaid A."/>
            <person name="Singh B."/>
            <person name="Bhatia S."/>
        </authorList>
    </citation>
    <scope>NUCLEOTIDE SEQUENCE [LARGE SCALE GENOMIC DNA]</scope>
    <source>
        <strain evidence="1">Urdbean</strain>
    </source>
</reference>
<evidence type="ECO:0000313" key="2">
    <source>
        <dbReference type="Proteomes" id="UP001374535"/>
    </source>
</evidence>
<name>A0AAQ3P4A7_VIGMU</name>
<gene>
    <name evidence="1" type="ORF">V8G54_008470</name>
</gene>
<keyword evidence="2" id="KW-1185">Reference proteome</keyword>
<dbReference type="AlphaFoldDB" id="A0AAQ3P4A7"/>
<evidence type="ECO:0000313" key="1">
    <source>
        <dbReference type="EMBL" id="WVZ21148.1"/>
    </source>
</evidence>
<dbReference type="Proteomes" id="UP001374535">
    <property type="component" value="Chromosome 2"/>
</dbReference>
<sequence>MGWTRDIAGFDENTIPSFKKQSKRKKAAYKVLQAKSKAIAIYFLLGRCSFLLKHIENHTIQFQMLRFIGVYDQIQLLLLDRAHVILVRLGIEELSQPRSYKMVFHVFLSPIMCLMDMFDCAKSYEGLDC</sequence>
<organism evidence="1 2">
    <name type="scientific">Vigna mungo</name>
    <name type="common">Black gram</name>
    <name type="synonym">Phaseolus mungo</name>
    <dbReference type="NCBI Taxonomy" id="3915"/>
    <lineage>
        <taxon>Eukaryota</taxon>
        <taxon>Viridiplantae</taxon>
        <taxon>Streptophyta</taxon>
        <taxon>Embryophyta</taxon>
        <taxon>Tracheophyta</taxon>
        <taxon>Spermatophyta</taxon>
        <taxon>Magnoliopsida</taxon>
        <taxon>eudicotyledons</taxon>
        <taxon>Gunneridae</taxon>
        <taxon>Pentapetalae</taxon>
        <taxon>rosids</taxon>
        <taxon>fabids</taxon>
        <taxon>Fabales</taxon>
        <taxon>Fabaceae</taxon>
        <taxon>Papilionoideae</taxon>
        <taxon>50 kb inversion clade</taxon>
        <taxon>NPAAA clade</taxon>
        <taxon>indigoferoid/millettioid clade</taxon>
        <taxon>Phaseoleae</taxon>
        <taxon>Vigna</taxon>
    </lineage>
</organism>
<accession>A0AAQ3P4A7</accession>
<protein>
    <submittedName>
        <fullName evidence="1">Uncharacterized protein</fullName>
    </submittedName>
</protein>